<feature type="compositionally biased region" description="Basic and acidic residues" evidence="3">
    <location>
        <begin position="552"/>
        <end position="574"/>
    </location>
</feature>
<feature type="compositionally biased region" description="Acidic residues" evidence="3">
    <location>
        <begin position="118"/>
        <end position="131"/>
    </location>
</feature>
<dbReference type="PROSITE" id="PS51450">
    <property type="entry name" value="LRR"/>
    <property type="match status" value="3"/>
</dbReference>
<feature type="region of interest" description="Disordered" evidence="3">
    <location>
        <begin position="541"/>
        <end position="574"/>
    </location>
</feature>
<dbReference type="AlphaFoldDB" id="A0A2S5BI31"/>
<evidence type="ECO:0008006" key="6">
    <source>
        <dbReference type="Google" id="ProtNLM"/>
    </source>
</evidence>
<accession>A0A2S5BI31</accession>
<dbReference type="SMART" id="SM00364">
    <property type="entry name" value="LRR_BAC"/>
    <property type="match status" value="4"/>
</dbReference>
<dbReference type="STRING" id="741276.A0A2S5BI31"/>
<feature type="compositionally biased region" description="Acidic residues" evidence="3">
    <location>
        <begin position="765"/>
        <end position="781"/>
    </location>
</feature>
<dbReference type="SUPFAM" id="SSF52058">
    <property type="entry name" value="L domain-like"/>
    <property type="match status" value="1"/>
</dbReference>
<dbReference type="Pfam" id="PF13855">
    <property type="entry name" value="LRR_8"/>
    <property type="match status" value="1"/>
</dbReference>
<reference evidence="4 5" key="1">
    <citation type="journal article" date="2018" name="Front. Microbiol.">
        <title>Prospects for Fungal Bioremediation of Acidic Radioactive Waste Sites: Characterization and Genome Sequence of Rhodotorula taiwanensis MD1149.</title>
        <authorList>
            <person name="Tkavc R."/>
            <person name="Matrosova V.Y."/>
            <person name="Grichenko O.E."/>
            <person name="Gostincar C."/>
            <person name="Volpe R.P."/>
            <person name="Klimenkova P."/>
            <person name="Gaidamakova E.K."/>
            <person name="Zhou C.E."/>
            <person name="Stewart B.J."/>
            <person name="Lyman M.G."/>
            <person name="Malfatti S.A."/>
            <person name="Rubinfeld B."/>
            <person name="Courtot M."/>
            <person name="Singh J."/>
            <person name="Dalgard C.L."/>
            <person name="Hamilton T."/>
            <person name="Frey K.G."/>
            <person name="Gunde-Cimerman N."/>
            <person name="Dugan L."/>
            <person name="Daly M.J."/>
        </authorList>
    </citation>
    <scope>NUCLEOTIDE SEQUENCE [LARGE SCALE GENOMIC DNA]</scope>
    <source>
        <strain evidence="4 5">MD1149</strain>
    </source>
</reference>
<dbReference type="Gene3D" id="3.80.10.10">
    <property type="entry name" value="Ribonuclease Inhibitor"/>
    <property type="match status" value="3"/>
</dbReference>
<dbReference type="InterPro" id="IPR001611">
    <property type="entry name" value="Leu-rich_rpt"/>
</dbReference>
<dbReference type="Pfam" id="PF13516">
    <property type="entry name" value="LRR_6"/>
    <property type="match status" value="1"/>
</dbReference>
<dbReference type="GO" id="GO:0005737">
    <property type="term" value="C:cytoplasm"/>
    <property type="evidence" value="ECO:0007669"/>
    <property type="project" value="TreeGrafter"/>
</dbReference>
<organism evidence="4 5">
    <name type="scientific">Rhodotorula taiwanensis</name>
    <dbReference type="NCBI Taxonomy" id="741276"/>
    <lineage>
        <taxon>Eukaryota</taxon>
        <taxon>Fungi</taxon>
        <taxon>Dikarya</taxon>
        <taxon>Basidiomycota</taxon>
        <taxon>Pucciniomycotina</taxon>
        <taxon>Microbotryomycetes</taxon>
        <taxon>Sporidiobolales</taxon>
        <taxon>Sporidiobolaceae</taxon>
        <taxon>Rhodotorula</taxon>
    </lineage>
</organism>
<protein>
    <recommendedName>
        <fullName evidence="6">L domain-like protein</fullName>
    </recommendedName>
</protein>
<proteinExistence type="predicted"/>
<dbReference type="Proteomes" id="UP000237144">
    <property type="component" value="Unassembled WGS sequence"/>
</dbReference>
<keyword evidence="2" id="KW-0677">Repeat</keyword>
<comment type="caution">
    <text evidence="4">The sequence shown here is derived from an EMBL/GenBank/DDBJ whole genome shotgun (WGS) entry which is preliminary data.</text>
</comment>
<name>A0A2S5BI31_9BASI</name>
<keyword evidence="5" id="KW-1185">Reference proteome</keyword>
<dbReference type="InterPro" id="IPR003591">
    <property type="entry name" value="Leu-rich_rpt_typical-subtyp"/>
</dbReference>
<feature type="region of interest" description="Disordered" evidence="3">
    <location>
        <begin position="1"/>
        <end position="133"/>
    </location>
</feature>
<feature type="region of interest" description="Disordered" evidence="3">
    <location>
        <begin position="598"/>
        <end position="804"/>
    </location>
</feature>
<keyword evidence="1" id="KW-0433">Leucine-rich repeat</keyword>
<evidence type="ECO:0000256" key="3">
    <source>
        <dbReference type="SAM" id="MobiDB-lite"/>
    </source>
</evidence>
<dbReference type="OrthoDB" id="1517790at2759"/>
<dbReference type="SMART" id="SM00369">
    <property type="entry name" value="LRR_TYP"/>
    <property type="match status" value="9"/>
</dbReference>
<evidence type="ECO:0000313" key="5">
    <source>
        <dbReference type="Proteomes" id="UP000237144"/>
    </source>
</evidence>
<evidence type="ECO:0000256" key="1">
    <source>
        <dbReference type="ARBA" id="ARBA00022614"/>
    </source>
</evidence>
<evidence type="ECO:0000313" key="4">
    <source>
        <dbReference type="EMBL" id="POY76436.1"/>
    </source>
</evidence>
<gene>
    <name evidence="4" type="ORF">BMF94_0635</name>
</gene>
<feature type="compositionally biased region" description="Basic and acidic residues" evidence="3">
    <location>
        <begin position="709"/>
        <end position="745"/>
    </location>
</feature>
<evidence type="ECO:0000256" key="2">
    <source>
        <dbReference type="ARBA" id="ARBA00022737"/>
    </source>
</evidence>
<feature type="compositionally biased region" description="Low complexity" evidence="3">
    <location>
        <begin position="26"/>
        <end position="50"/>
    </location>
</feature>
<dbReference type="PANTHER" id="PTHR48051:SF1">
    <property type="entry name" value="RAS SUPPRESSOR PROTEIN 1"/>
    <property type="match status" value="1"/>
</dbReference>
<feature type="compositionally biased region" description="Polar residues" evidence="3">
    <location>
        <begin position="616"/>
        <end position="626"/>
    </location>
</feature>
<dbReference type="PANTHER" id="PTHR48051">
    <property type="match status" value="1"/>
</dbReference>
<dbReference type="EMBL" id="PJQD01000005">
    <property type="protein sequence ID" value="POY76436.1"/>
    <property type="molecule type" value="Genomic_DNA"/>
</dbReference>
<sequence>MDTTPSRLPQRRVPGLGTTRSGSTSAPSTPNRNNATTTTTTPRKTIATPNRPAATASPQVKAAIAALRRKARQPLTEASNTHTTHDALDEGTALPRTPRVQDRAQAAASEETTAREEEPLDNEDMQVDEEQQAQPVRLEWKMTEEGVLVERAKRTGASRPRHDPSENLWKLTSGSTGLLNLASRDLSSIPMRVYSSLIHHSSPFHPSKRQPFDHRRPLDFDFTIAPDDEDGDSRHEASVAWYEQEVLRSFNVANNELEALDEEVGGFEELEFLNVSWRHHALLHRIGSRSSIVLQLHNNRLSAIPSSVAFLRNLTSLSISHNRLTSFPVQILALSSLKELSLAHNELTSLWPVDWTDKMRAAVQPPEISPSATPERADRFVDLFGQATRTGTHANADPHPPPPLPGLKTLNVSGNQLGRSLRAEGVQFPPTLVSLDLSGCDLRDGDVPLETLGRLPDLLDLDLSRNDLGNSLASSATSPGPKLFPRLEKLHVAVNPIDSLEQLEAFLVARVARPVEYLGLPKVISNLVRNQERLDGRRIGVPAEGASSSKGVDVHSEEKGVRTNEDRGEKAEATELRPLEVDVRECLLRDEQTRRRALFPPTASSLARDRAERLQNLRTTPSTTGTRGDDPAAEPESLEVPGSPTSSSFTAAGPAHVESEESPAKPSRRRPVVLEAWEIEAASGLSTPAGRRKAAAKAAREAAAAAAAEDDRRRAREEAASAKRRQEEEETARKKQEDERRRVGDDELAAMMENVRLADSKEDRDVPDDEEPAAGDEDDLADPPPYSPRAEPASTPSRAPGAAEAGIAVAQPATSGRTGQAQVEEALDLLSLARTRTANKVTMNLSSRTLPALPTPGAASQGHSNLSHVTHVDLSRNQLVSLPFGALSAWNCAQSLRVLDLSQNRLAALDLVCESSQSAVAFPALEILDLSGNALPSLVSTHAGAAPVPLLAALASAAPSLVELRLRRNRLTDLSGIAGLVSCERGGRKRRLRVLDVADNRISGLEDLCAVADRLPSGSTEWACDELDLSNNEIRQLPPRLGRLPPTLVLHLVGNCFRFPKREIYEFAGERRVIPWLRERL</sequence>
<dbReference type="InterPro" id="IPR050216">
    <property type="entry name" value="LRR_domain-containing"/>
</dbReference>
<dbReference type="InterPro" id="IPR032675">
    <property type="entry name" value="LRR_dom_sf"/>
</dbReference>
<dbReference type="SUPFAM" id="SSF52047">
    <property type="entry name" value="RNI-like"/>
    <property type="match status" value="1"/>
</dbReference>